<evidence type="ECO:0000256" key="2">
    <source>
        <dbReference type="ARBA" id="ARBA00023180"/>
    </source>
</evidence>
<dbReference type="SUPFAM" id="SSF54373">
    <property type="entry name" value="FAD-linked reductases, C-terminal domain"/>
    <property type="match status" value="1"/>
</dbReference>
<dbReference type="GO" id="GO:0050660">
    <property type="term" value="F:flavin adenine dinucleotide binding"/>
    <property type="evidence" value="ECO:0007669"/>
    <property type="project" value="InterPro"/>
</dbReference>
<dbReference type="GO" id="GO:0044550">
    <property type="term" value="P:secondary metabolite biosynthetic process"/>
    <property type="evidence" value="ECO:0007669"/>
    <property type="project" value="TreeGrafter"/>
</dbReference>
<evidence type="ECO:0000313" key="7">
    <source>
        <dbReference type="EMBL" id="KZM27465.1"/>
    </source>
</evidence>
<keyword evidence="2" id="KW-0325">Glycoprotein</keyword>
<evidence type="ECO:0000256" key="4">
    <source>
        <dbReference type="PIRSR" id="PIRSR000137-2"/>
    </source>
</evidence>
<dbReference type="PANTHER" id="PTHR11552:SF138">
    <property type="entry name" value="DEHYDROGENASE PKFF-RELATED"/>
    <property type="match status" value="1"/>
</dbReference>
<dbReference type="SUPFAM" id="SSF51905">
    <property type="entry name" value="FAD/NAD(P)-binding domain"/>
    <property type="match status" value="1"/>
</dbReference>
<dbReference type="Pfam" id="PF05199">
    <property type="entry name" value="GMC_oxred_C"/>
    <property type="match status" value="1"/>
</dbReference>
<name>A0A163L350_DIDRA</name>
<feature type="active site" description="Proton donor" evidence="3">
    <location>
        <position position="549"/>
    </location>
</feature>
<comment type="caution">
    <text evidence="7">The sequence shown here is derived from an EMBL/GenBank/DDBJ whole genome shotgun (WGS) entry which is preliminary data.</text>
</comment>
<comment type="similarity">
    <text evidence="1">Belongs to the GMC oxidoreductase family.</text>
</comment>
<accession>A0A163L350</accession>
<evidence type="ECO:0000259" key="5">
    <source>
        <dbReference type="Pfam" id="PF00732"/>
    </source>
</evidence>
<dbReference type="PANTHER" id="PTHR11552">
    <property type="entry name" value="GLUCOSE-METHANOL-CHOLINE GMC OXIDOREDUCTASE"/>
    <property type="match status" value="1"/>
</dbReference>
<organism evidence="7 8">
    <name type="scientific">Didymella rabiei</name>
    <name type="common">Chickpea ascochyta blight fungus</name>
    <name type="synonym">Mycosphaerella rabiei</name>
    <dbReference type="NCBI Taxonomy" id="5454"/>
    <lineage>
        <taxon>Eukaryota</taxon>
        <taxon>Fungi</taxon>
        <taxon>Dikarya</taxon>
        <taxon>Ascomycota</taxon>
        <taxon>Pezizomycotina</taxon>
        <taxon>Dothideomycetes</taxon>
        <taxon>Pleosporomycetidae</taxon>
        <taxon>Pleosporales</taxon>
        <taxon>Pleosporineae</taxon>
        <taxon>Didymellaceae</taxon>
        <taxon>Ascochyta</taxon>
    </lineage>
</organism>
<dbReference type="InterPro" id="IPR036188">
    <property type="entry name" value="FAD/NAD-bd_sf"/>
</dbReference>
<comment type="cofactor">
    <cofactor evidence="4">
        <name>FAD</name>
        <dbReference type="ChEBI" id="CHEBI:57692"/>
    </cofactor>
</comment>
<dbReference type="AlphaFoldDB" id="A0A163L350"/>
<dbReference type="PIRSF" id="PIRSF000137">
    <property type="entry name" value="Alcohol_oxidase"/>
    <property type="match status" value="1"/>
</dbReference>
<keyword evidence="8" id="KW-1185">Reference proteome</keyword>
<dbReference type="Gene3D" id="3.50.50.60">
    <property type="entry name" value="FAD/NAD(P)-binding domain"/>
    <property type="match status" value="1"/>
</dbReference>
<reference evidence="7 8" key="1">
    <citation type="journal article" date="2016" name="Sci. Rep.">
        <title>Draft genome sequencing and secretome analysis of fungal phytopathogen Ascochyta rabiei provides insight into the necrotrophic effector repertoire.</title>
        <authorList>
            <person name="Verma S."/>
            <person name="Gazara R.K."/>
            <person name="Nizam S."/>
            <person name="Parween S."/>
            <person name="Chattopadhyay D."/>
            <person name="Verma P.K."/>
        </authorList>
    </citation>
    <scope>NUCLEOTIDE SEQUENCE [LARGE SCALE GENOMIC DNA]</scope>
    <source>
        <strain evidence="7 8">ArDII</strain>
    </source>
</reference>
<feature type="domain" description="Glucose-methanol-choline oxidoreductase N-terminal" evidence="5">
    <location>
        <begin position="44"/>
        <end position="359"/>
    </location>
</feature>
<dbReference type="InterPro" id="IPR007867">
    <property type="entry name" value="GMC_OxRtase_C"/>
</dbReference>
<feature type="binding site" evidence="4">
    <location>
        <position position="285"/>
    </location>
    <ligand>
        <name>FAD</name>
        <dbReference type="ChEBI" id="CHEBI:57692"/>
    </ligand>
</feature>
<protein>
    <submittedName>
        <fullName evidence="7">Choline dehydrogenase</fullName>
    </submittedName>
</protein>
<keyword evidence="4" id="KW-0274">FAD</keyword>
<dbReference type="Pfam" id="PF00732">
    <property type="entry name" value="GMC_oxred_N"/>
    <property type="match status" value="1"/>
</dbReference>
<sequence>MASRKCTIVALLVSTSSANIISQFSGPGRITGTNFGIPGRNATYDYVIVGGGLAGSVVASRLTEHTNASVALIEAGSFYELSNGNWSQIPYWSEQWVGAEPDDWQPLIDWGLFTEPQINGERIHYAQGKNFGGSSGRNQMIYHRPSVGSLKAWADHVGDQSWTWENMTKYYERSMQLTTNFANRTANNGSLVYDASAFGPSGSNTQPLHVSFPNYINPLSDYAAAAFSAIGLKQIPGFASGILDGFGWFQFTINAQTGLRSSAESSFLAEAFGRPGLTAFINAQVRNIIFENDTATAVNVTTYGMRPFTISARKEVIVSAGVWHSPQLLMVSGIGPKATLDKFGIEIVKDLPGVGQNVWDSTNIGGPIHEISVPGFTYWQQPGPMASAQAQLLSNGSGPLTNIDVDVGGWQIISDRSNFSESTRQELSAFPADWPLIENTFTSSSRVLASSGASTQYGVMDSILIATSSRGNMTIQSADNMDPPIIDPGWLREKADQEVAIEAYRRARQAWQAVPDDIRNQEEYMPGKNVTTDAELLDYILGQIAPIHHGSSSCAMGKQDNPMAVVDSKARVFGVQRLRVIDSSSFPFTPPGHTQGVTYAHAEKLVEDVLNDYFAGES</sequence>
<dbReference type="STRING" id="5454.A0A163L350"/>
<gene>
    <name evidence="7" type="ORF">ST47_g1388</name>
</gene>
<dbReference type="Gene3D" id="3.30.560.10">
    <property type="entry name" value="Glucose Oxidase, domain 3"/>
    <property type="match status" value="1"/>
</dbReference>
<evidence type="ECO:0000256" key="3">
    <source>
        <dbReference type="PIRSR" id="PIRSR000137-1"/>
    </source>
</evidence>
<feature type="domain" description="Glucose-methanol-choline oxidoreductase C-terminal" evidence="6">
    <location>
        <begin position="468"/>
        <end position="602"/>
    </location>
</feature>
<dbReference type="OrthoDB" id="269227at2759"/>
<dbReference type="InterPro" id="IPR000172">
    <property type="entry name" value="GMC_OxRdtase_N"/>
</dbReference>
<evidence type="ECO:0000256" key="1">
    <source>
        <dbReference type="ARBA" id="ARBA00010790"/>
    </source>
</evidence>
<feature type="active site" description="Proton acceptor" evidence="3">
    <location>
        <position position="593"/>
    </location>
</feature>
<dbReference type="EMBL" id="JYNV01000064">
    <property type="protein sequence ID" value="KZM27465.1"/>
    <property type="molecule type" value="Genomic_DNA"/>
</dbReference>
<proteinExistence type="inferred from homology"/>
<dbReference type="GO" id="GO:0016614">
    <property type="term" value="F:oxidoreductase activity, acting on CH-OH group of donors"/>
    <property type="evidence" value="ECO:0007669"/>
    <property type="project" value="InterPro"/>
</dbReference>
<dbReference type="InterPro" id="IPR012132">
    <property type="entry name" value="GMC_OxRdtase"/>
</dbReference>
<evidence type="ECO:0000313" key="8">
    <source>
        <dbReference type="Proteomes" id="UP000076837"/>
    </source>
</evidence>
<dbReference type="Proteomes" id="UP000076837">
    <property type="component" value="Unassembled WGS sequence"/>
</dbReference>
<evidence type="ECO:0000259" key="6">
    <source>
        <dbReference type="Pfam" id="PF05199"/>
    </source>
</evidence>
<keyword evidence="4" id="KW-0285">Flavoprotein</keyword>